<accession>A0A6A6BZW4</accession>
<dbReference type="GO" id="GO:0016491">
    <property type="term" value="F:oxidoreductase activity"/>
    <property type="evidence" value="ECO:0007669"/>
    <property type="project" value="UniProtKB-KW"/>
</dbReference>
<dbReference type="InterPro" id="IPR002347">
    <property type="entry name" value="SDR_fam"/>
</dbReference>
<dbReference type="RefSeq" id="XP_033661233.1">
    <property type="nucleotide sequence ID" value="XM_033818770.1"/>
</dbReference>
<keyword evidence="2" id="KW-0560">Oxidoreductase</keyword>
<keyword evidence="6" id="KW-1185">Reference proteome</keyword>
<reference evidence="5" key="1">
    <citation type="journal article" date="2020" name="Stud. Mycol.">
        <title>101 Dothideomycetes genomes: a test case for predicting lifestyles and emergence of pathogens.</title>
        <authorList>
            <person name="Haridas S."/>
            <person name="Albert R."/>
            <person name="Binder M."/>
            <person name="Bloem J."/>
            <person name="Labutti K."/>
            <person name="Salamov A."/>
            <person name="Andreopoulos B."/>
            <person name="Baker S."/>
            <person name="Barry K."/>
            <person name="Bills G."/>
            <person name="Bluhm B."/>
            <person name="Cannon C."/>
            <person name="Castanera R."/>
            <person name="Culley D."/>
            <person name="Daum C."/>
            <person name="Ezra D."/>
            <person name="Gonzalez J."/>
            <person name="Henrissat B."/>
            <person name="Kuo A."/>
            <person name="Liang C."/>
            <person name="Lipzen A."/>
            <person name="Lutzoni F."/>
            <person name="Magnuson J."/>
            <person name="Mondo S."/>
            <person name="Nolan M."/>
            <person name="Ohm R."/>
            <person name="Pangilinan J."/>
            <person name="Park H.-J."/>
            <person name="Ramirez L."/>
            <person name="Alfaro M."/>
            <person name="Sun H."/>
            <person name="Tritt A."/>
            <person name="Yoshinaga Y."/>
            <person name="Zwiers L.-H."/>
            <person name="Turgeon B."/>
            <person name="Goodwin S."/>
            <person name="Spatafora J."/>
            <person name="Crous P."/>
            <person name="Grigoriev I."/>
        </authorList>
    </citation>
    <scope>NUCLEOTIDE SEQUENCE</scope>
    <source>
        <strain evidence="5">ATCC 36951</strain>
    </source>
</reference>
<name>A0A6A6BZW4_ZASCE</name>
<dbReference type="PANTHER" id="PTHR24320:SF272">
    <property type="entry name" value="NAD(P)-BINDING ROSSMANN-FOLD SUPERFAMILY PROTEIN"/>
    <property type="match status" value="1"/>
</dbReference>
<dbReference type="InterPro" id="IPR036291">
    <property type="entry name" value="NAD(P)-bd_dom_sf"/>
</dbReference>
<evidence type="ECO:0000313" key="6">
    <source>
        <dbReference type="Proteomes" id="UP000799537"/>
    </source>
</evidence>
<proteinExistence type="inferred from homology"/>
<evidence type="ECO:0000256" key="2">
    <source>
        <dbReference type="ARBA" id="ARBA00023002"/>
    </source>
</evidence>
<organism evidence="5 6">
    <name type="scientific">Zasmidium cellare ATCC 36951</name>
    <dbReference type="NCBI Taxonomy" id="1080233"/>
    <lineage>
        <taxon>Eukaryota</taxon>
        <taxon>Fungi</taxon>
        <taxon>Dikarya</taxon>
        <taxon>Ascomycota</taxon>
        <taxon>Pezizomycotina</taxon>
        <taxon>Dothideomycetes</taxon>
        <taxon>Dothideomycetidae</taxon>
        <taxon>Mycosphaerellales</taxon>
        <taxon>Mycosphaerellaceae</taxon>
        <taxon>Zasmidium</taxon>
    </lineage>
</organism>
<evidence type="ECO:0000256" key="3">
    <source>
        <dbReference type="RuleBase" id="RU000363"/>
    </source>
</evidence>
<gene>
    <name evidence="5" type="ORF">M409DRAFT_70507</name>
</gene>
<dbReference type="Gene3D" id="3.40.50.720">
    <property type="entry name" value="NAD(P)-binding Rossmann-like Domain"/>
    <property type="match status" value="1"/>
</dbReference>
<dbReference type="PANTHER" id="PTHR24320">
    <property type="entry name" value="RETINOL DEHYDROGENASE"/>
    <property type="match status" value="1"/>
</dbReference>
<dbReference type="SUPFAM" id="SSF51735">
    <property type="entry name" value="NAD(P)-binding Rossmann-fold domains"/>
    <property type="match status" value="1"/>
</dbReference>
<feature type="region of interest" description="Disordered" evidence="4">
    <location>
        <begin position="1"/>
        <end position="23"/>
    </location>
</feature>
<evidence type="ECO:0000313" key="5">
    <source>
        <dbReference type="EMBL" id="KAF2160344.1"/>
    </source>
</evidence>
<evidence type="ECO:0000256" key="4">
    <source>
        <dbReference type="SAM" id="MobiDB-lite"/>
    </source>
</evidence>
<dbReference type="Pfam" id="PF00106">
    <property type="entry name" value="adh_short"/>
    <property type="match status" value="1"/>
</dbReference>
<dbReference type="EMBL" id="ML993627">
    <property type="protein sequence ID" value="KAF2160344.1"/>
    <property type="molecule type" value="Genomic_DNA"/>
</dbReference>
<dbReference type="AlphaFoldDB" id="A0A6A6BZW4"/>
<dbReference type="OrthoDB" id="191139at2759"/>
<evidence type="ECO:0008006" key="7">
    <source>
        <dbReference type="Google" id="ProtNLM"/>
    </source>
</evidence>
<dbReference type="GeneID" id="54572042"/>
<comment type="similarity">
    <text evidence="1 3">Belongs to the short-chain dehydrogenases/reductases (SDR) family.</text>
</comment>
<dbReference type="PRINTS" id="PR00081">
    <property type="entry name" value="GDHRDH"/>
</dbReference>
<dbReference type="Proteomes" id="UP000799537">
    <property type="component" value="Unassembled WGS sequence"/>
</dbReference>
<dbReference type="PRINTS" id="PR00080">
    <property type="entry name" value="SDRFAMILY"/>
</dbReference>
<protein>
    <recommendedName>
        <fullName evidence="7">NAD(P)-binding protein</fullName>
    </recommendedName>
</protein>
<sequence>MPPPKVPYQPYADVHQTPAGPGDARPTALQIIEDNDLLGKLTNKTVLITGGSSGIGVTTAAAFYETGAKVLITARDMPKVEKVIDDIVHNSPSKDKKFPRPEAIEAHLDNLQSVRDAAKVIKSKVSSLNILINNAGIAFIPYSKTVDGFELGIGTNHFSHFLLFQELKPLLLAGAKECGSTSRVINISSAAHRRSAVHVDDIIFEHREYDLYLGYGQSKTANIWMANALTRKYGAEGLTGLSVHPGVIATDLGRHMSQKQIDDLIARNQSRIKSLEQGAATTVWAAVSPHFEDVANGGRYLADVGEAGTAGSNHEAYSPHAYDEDGEDKLWKLSCKAVGVDED</sequence>
<evidence type="ECO:0000256" key="1">
    <source>
        <dbReference type="ARBA" id="ARBA00006484"/>
    </source>
</evidence>